<dbReference type="InterPro" id="IPR030678">
    <property type="entry name" value="Peptide/Ni-bd"/>
</dbReference>
<name>A0A4Z0H757_9ACTN</name>
<dbReference type="AlphaFoldDB" id="A0A4Z0H757"/>
<dbReference type="Gene3D" id="3.10.105.10">
    <property type="entry name" value="Dipeptide-binding Protein, Domain 3"/>
    <property type="match status" value="1"/>
</dbReference>
<accession>A0A4Z0H757</accession>
<feature type="region of interest" description="Disordered" evidence="1">
    <location>
        <begin position="24"/>
        <end position="48"/>
    </location>
</feature>
<dbReference type="PANTHER" id="PTHR30290:SF83">
    <property type="entry name" value="ABC TRANSPORTER SUBSTRATE-BINDING PROTEIN"/>
    <property type="match status" value="1"/>
</dbReference>
<sequence>MVAIAVAATLVGGGITALVAHLGKGDKNHNTGKRGGGSSPSPDDATSATGFDAAVDKVVNPSSRKGGTLRLATTADADSWDPGRSYFGWVWNIQRLYSRTLLTYDAKPGAKGLELVPDLAEALPEVSSDGKTYTVRIKSGLTFEDGTPITSRDIKYAIARTFAVDVVSGGPPYFTEVLRKGQEYQGPYKDSGGSGLSSVETPDDRTLVFHLEAPDSRFPHLLAMGATAPVPESQDTRARYGLKPVASGPYRFDSYSPGKSLVLVRNPHWDPATDPVRKALPDRIELTVSAAPEVGARLLAGTADLDASQAGLSQADSAKVMADSKLKANSDVPFSGTMRTIAMVSQTAPFDNEHCRKAVLYAADTAALQTAQGGPAAGSRYGNMLPPTLPGSDAYDPFDLTTGKPRIAQAKEELARCGRPNGFDTKLVVRHNSPKDVASAEVLQQSLKAAGIQVEVVRLDYSTYFETRGNPSEIKDKGYGLIMANWSSDFPQGSGFLQPLADSRMIRPSGNTNYAQVNDPSINALIDRAMAETDPDKVAGLYRTLNHKLTDGAHYLPVVAVRTLNYRNPRLTNVYVSRAYGMVDVQAVGVGGAPG</sequence>
<evidence type="ECO:0000259" key="2">
    <source>
        <dbReference type="Pfam" id="PF00496"/>
    </source>
</evidence>
<gene>
    <name evidence="3" type="ORF">E4099_13605</name>
</gene>
<dbReference type="Proteomes" id="UP000297948">
    <property type="component" value="Unassembled WGS sequence"/>
</dbReference>
<dbReference type="GO" id="GO:1904680">
    <property type="term" value="F:peptide transmembrane transporter activity"/>
    <property type="evidence" value="ECO:0007669"/>
    <property type="project" value="TreeGrafter"/>
</dbReference>
<protein>
    <submittedName>
        <fullName evidence="3">ABC transporter substrate-binding protein</fullName>
    </submittedName>
</protein>
<evidence type="ECO:0000256" key="1">
    <source>
        <dbReference type="SAM" id="MobiDB-lite"/>
    </source>
</evidence>
<dbReference type="OrthoDB" id="5240629at2"/>
<proteinExistence type="predicted"/>
<dbReference type="PIRSF" id="PIRSF002741">
    <property type="entry name" value="MppA"/>
    <property type="match status" value="1"/>
</dbReference>
<dbReference type="Pfam" id="PF00496">
    <property type="entry name" value="SBP_bac_5"/>
    <property type="match status" value="1"/>
</dbReference>
<dbReference type="InterPro" id="IPR000914">
    <property type="entry name" value="SBP_5_dom"/>
</dbReference>
<dbReference type="PANTHER" id="PTHR30290">
    <property type="entry name" value="PERIPLASMIC BINDING COMPONENT OF ABC TRANSPORTER"/>
    <property type="match status" value="1"/>
</dbReference>
<dbReference type="GO" id="GO:0043190">
    <property type="term" value="C:ATP-binding cassette (ABC) transporter complex"/>
    <property type="evidence" value="ECO:0007669"/>
    <property type="project" value="InterPro"/>
</dbReference>
<dbReference type="GO" id="GO:0042597">
    <property type="term" value="C:periplasmic space"/>
    <property type="evidence" value="ECO:0007669"/>
    <property type="project" value="UniProtKB-ARBA"/>
</dbReference>
<dbReference type="InterPro" id="IPR039424">
    <property type="entry name" value="SBP_5"/>
</dbReference>
<reference evidence="3 4" key="1">
    <citation type="submission" date="2019-03" db="EMBL/GenBank/DDBJ databases">
        <authorList>
            <person name="Gonzalez-Pimentel J.L."/>
        </authorList>
    </citation>
    <scope>NUCLEOTIDE SEQUENCE [LARGE SCALE GENOMIC DNA]</scope>
    <source>
        <strain evidence="3 4">JCM 31289</strain>
    </source>
</reference>
<dbReference type="GO" id="GO:0015833">
    <property type="term" value="P:peptide transport"/>
    <property type="evidence" value="ECO:0007669"/>
    <property type="project" value="TreeGrafter"/>
</dbReference>
<keyword evidence="4" id="KW-1185">Reference proteome</keyword>
<dbReference type="EMBL" id="SRID01000103">
    <property type="protein sequence ID" value="TGB09494.1"/>
    <property type="molecule type" value="Genomic_DNA"/>
</dbReference>
<feature type="compositionally biased region" description="Polar residues" evidence="1">
    <location>
        <begin position="39"/>
        <end position="48"/>
    </location>
</feature>
<comment type="caution">
    <text evidence="3">The sequence shown here is derived from an EMBL/GenBank/DDBJ whole genome shotgun (WGS) entry which is preliminary data.</text>
</comment>
<dbReference type="Gene3D" id="3.40.190.10">
    <property type="entry name" value="Periplasmic binding protein-like II"/>
    <property type="match status" value="1"/>
</dbReference>
<dbReference type="CDD" id="cd08506">
    <property type="entry name" value="PBP2_clavulanate_OppA2"/>
    <property type="match status" value="1"/>
</dbReference>
<feature type="domain" description="Solute-binding protein family 5" evidence="2">
    <location>
        <begin position="114"/>
        <end position="503"/>
    </location>
</feature>
<organism evidence="3 4">
    <name type="scientific">Streptomyces palmae</name>
    <dbReference type="NCBI Taxonomy" id="1701085"/>
    <lineage>
        <taxon>Bacteria</taxon>
        <taxon>Bacillati</taxon>
        <taxon>Actinomycetota</taxon>
        <taxon>Actinomycetes</taxon>
        <taxon>Kitasatosporales</taxon>
        <taxon>Streptomycetaceae</taxon>
        <taxon>Streptomyces</taxon>
    </lineage>
</organism>
<evidence type="ECO:0000313" key="3">
    <source>
        <dbReference type="EMBL" id="TGB09494.1"/>
    </source>
</evidence>
<dbReference type="SUPFAM" id="SSF53850">
    <property type="entry name" value="Periplasmic binding protein-like II"/>
    <property type="match status" value="1"/>
</dbReference>
<evidence type="ECO:0000313" key="4">
    <source>
        <dbReference type="Proteomes" id="UP000297948"/>
    </source>
</evidence>